<evidence type="ECO:0000313" key="3">
    <source>
        <dbReference type="EMBL" id="KAJ8605205.1"/>
    </source>
</evidence>
<organism evidence="3 4">
    <name type="scientific">Chrysophaeum taylorii</name>
    <dbReference type="NCBI Taxonomy" id="2483200"/>
    <lineage>
        <taxon>Eukaryota</taxon>
        <taxon>Sar</taxon>
        <taxon>Stramenopiles</taxon>
        <taxon>Ochrophyta</taxon>
        <taxon>Pelagophyceae</taxon>
        <taxon>Pelagomonadales</taxon>
        <taxon>Pelagomonadaceae</taxon>
        <taxon>Chrysophaeum</taxon>
    </lineage>
</organism>
<dbReference type="GO" id="GO:0043130">
    <property type="term" value="F:ubiquitin binding"/>
    <property type="evidence" value="ECO:0007669"/>
    <property type="project" value="InterPro"/>
</dbReference>
<keyword evidence="4" id="KW-1185">Reference proteome</keyword>
<evidence type="ECO:0000259" key="2">
    <source>
        <dbReference type="Pfam" id="PF02845"/>
    </source>
</evidence>
<feature type="region of interest" description="Disordered" evidence="1">
    <location>
        <begin position="80"/>
        <end position="109"/>
    </location>
</feature>
<accession>A0AAD7XQI1</accession>
<dbReference type="Pfam" id="PF02845">
    <property type="entry name" value="CUE"/>
    <property type="match status" value="1"/>
</dbReference>
<dbReference type="InterPro" id="IPR009060">
    <property type="entry name" value="UBA-like_sf"/>
</dbReference>
<dbReference type="PANTHER" id="PTHR31245:SF20">
    <property type="entry name" value="F18B13.13 PROTEIN"/>
    <property type="match status" value="1"/>
</dbReference>
<evidence type="ECO:0000313" key="4">
    <source>
        <dbReference type="Proteomes" id="UP001230188"/>
    </source>
</evidence>
<feature type="domain" description="CUE" evidence="2">
    <location>
        <begin position="38"/>
        <end position="76"/>
    </location>
</feature>
<proteinExistence type="predicted"/>
<evidence type="ECO:0000256" key="1">
    <source>
        <dbReference type="SAM" id="MobiDB-lite"/>
    </source>
</evidence>
<protein>
    <recommendedName>
        <fullName evidence="2">CUE domain-containing protein</fullName>
    </recommendedName>
</protein>
<sequence length="234" mass="26159">MAAICPTPSHQSRKRSALFDDPFCHKRLNRSGVEFGAQALLRLRAHFPGMDDEALKNVLDSCAHDIDAAIEKLTSLRVSQLAEEEEQAKRHRRDSPPPKSSPHSPQSPEDWVEAFVGEMQQSRDVADAKHRAARALTAFEAFVSARAADKVNRLDRENLVLKRAVAIQAQRLAEARDDKQRDAHLISQLKKQADDQNEKLKQAQLSNYSLSVHLRRATDSHGFAGTGGFHPDVF</sequence>
<dbReference type="PANTHER" id="PTHR31245">
    <property type="entry name" value="UBIQUITIN SYSTEM COMPONENT CUE PROTEIN"/>
    <property type="match status" value="1"/>
</dbReference>
<gene>
    <name evidence="3" type="ORF">CTAYLR_000430</name>
</gene>
<dbReference type="Proteomes" id="UP001230188">
    <property type="component" value="Unassembled WGS sequence"/>
</dbReference>
<dbReference type="CDD" id="cd14279">
    <property type="entry name" value="CUE"/>
    <property type="match status" value="1"/>
</dbReference>
<dbReference type="Gene3D" id="1.10.8.10">
    <property type="entry name" value="DNA helicase RuvA subunit, C-terminal domain"/>
    <property type="match status" value="1"/>
</dbReference>
<dbReference type="AlphaFoldDB" id="A0AAD7XQI1"/>
<dbReference type="InterPro" id="IPR003892">
    <property type="entry name" value="CUE"/>
</dbReference>
<comment type="caution">
    <text evidence="3">The sequence shown here is derived from an EMBL/GenBank/DDBJ whole genome shotgun (WGS) entry which is preliminary data.</text>
</comment>
<reference evidence="3" key="1">
    <citation type="submission" date="2023-01" db="EMBL/GenBank/DDBJ databases">
        <title>Metagenome sequencing of chrysophaentin producing Chrysophaeum taylorii.</title>
        <authorList>
            <person name="Davison J."/>
            <person name="Bewley C."/>
        </authorList>
    </citation>
    <scope>NUCLEOTIDE SEQUENCE</scope>
    <source>
        <strain evidence="3">NIES-1699</strain>
    </source>
</reference>
<name>A0AAD7XQI1_9STRA</name>
<dbReference type="SUPFAM" id="SSF46934">
    <property type="entry name" value="UBA-like"/>
    <property type="match status" value="1"/>
</dbReference>
<dbReference type="EMBL" id="JAQMWT010000317">
    <property type="protein sequence ID" value="KAJ8605205.1"/>
    <property type="molecule type" value="Genomic_DNA"/>
</dbReference>